<dbReference type="RefSeq" id="WP_155170721.1">
    <property type="nucleotide sequence ID" value="NZ_BAAAFL010000068.1"/>
</dbReference>
<keyword evidence="2" id="KW-1185">Reference proteome</keyword>
<dbReference type="Proteomes" id="UP000798808">
    <property type="component" value="Unassembled WGS sequence"/>
</dbReference>
<reference evidence="1 2" key="1">
    <citation type="submission" date="2019-02" db="EMBL/GenBank/DDBJ databases">
        <authorList>
            <person name="Goldberg S.R."/>
            <person name="Haltli B.A."/>
            <person name="Correa H."/>
            <person name="Russell K.G."/>
        </authorList>
    </citation>
    <scope>NUCLEOTIDE SEQUENCE [LARGE SCALE GENOMIC DNA]</scope>
    <source>
        <strain evidence="1 2">JCM 16186</strain>
    </source>
</reference>
<proteinExistence type="predicted"/>
<evidence type="ECO:0000313" key="2">
    <source>
        <dbReference type="Proteomes" id="UP000798808"/>
    </source>
</evidence>
<evidence type="ECO:0000313" key="1">
    <source>
        <dbReference type="EMBL" id="MTI24681.1"/>
    </source>
</evidence>
<gene>
    <name evidence="1" type="ORF">E1163_06965</name>
</gene>
<accession>A0ABW9RL28</accession>
<sequence length="93" mass="10772">MISYNQQKNELEIKIPVNGIAELYNYQNGLLGILKEIQINECSNSLKENLKSVYKLLSHLLLDQDFLNQHELLLSEYKEHIINRANGKVKESS</sequence>
<comment type="caution">
    <text evidence="1">The sequence shown here is derived from an EMBL/GenBank/DDBJ whole genome shotgun (WGS) entry which is preliminary data.</text>
</comment>
<dbReference type="EMBL" id="SMLW01000442">
    <property type="protein sequence ID" value="MTI24681.1"/>
    <property type="molecule type" value="Genomic_DNA"/>
</dbReference>
<name>A0ABW9RL28_9BACT</name>
<protein>
    <submittedName>
        <fullName evidence="1">Uncharacterized protein</fullName>
    </submittedName>
</protein>
<organism evidence="1 2">
    <name type="scientific">Fulvivirga kasyanovii</name>
    <dbReference type="NCBI Taxonomy" id="396812"/>
    <lineage>
        <taxon>Bacteria</taxon>
        <taxon>Pseudomonadati</taxon>
        <taxon>Bacteroidota</taxon>
        <taxon>Cytophagia</taxon>
        <taxon>Cytophagales</taxon>
        <taxon>Fulvivirgaceae</taxon>
        <taxon>Fulvivirga</taxon>
    </lineage>
</organism>